<dbReference type="AlphaFoldDB" id="F4G2H2"/>
<dbReference type="STRING" id="1006006.Mcup_0915"/>
<dbReference type="HOGENOM" id="CLU_1363699_0_0_2"/>
<dbReference type="KEGG" id="mcn:Mcup_0915"/>
<dbReference type="PATRIC" id="fig|1006006.8.peg.912"/>
<dbReference type="Gene3D" id="1.10.4190.10">
    <property type="entry name" value="Urease accessory protein UreF"/>
    <property type="match status" value="1"/>
</dbReference>
<name>F4G2H2_METCR</name>
<accession>F4G2H2</accession>
<dbReference type="Proteomes" id="UP000007812">
    <property type="component" value="Chromosome"/>
</dbReference>
<evidence type="ECO:0000313" key="2">
    <source>
        <dbReference type="Proteomes" id="UP000007812"/>
    </source>
</evidence>
<evidence type="ECO:0000313" key="1">
    <source>
        <dbReference type="EMBL" id="AEB95020.1"/>
    </source>
</evidence>
<dbReference type="eggNOG" id="arCOG04530">
    <property type="taxonomic scope" value="Archaea"/>
</dbReference>
<proteinExistence type="predicted"/>
<reference evidence="1 2" key="1">
    <citation type="journal article" date="2011" name="J. Bacteriol.">
        <title>Complete genome sequence of Metallosphaera cuprina, a metal sulfide-oxidizing archaeon from a hot spring.</title>
        <authorList>
            <person name="Liu L.J."/>
            <person name="You X.Y."/>
            <person name="Zheng H."/>
            <person name="Wang S."/>
            <person name="Jiang C.Y."/>
            <person name="Liu S.J."/>
        </authorList>
    </citation>
    <scope>NUCLEOTIDE SEQUENCE [LARGE SCALE GENOMIC DNA]</scope>
    <source>
        <strain evidence="1 2">Ar-4</strain>
    </source>
</reference>
<dbReference type="EMBL" id="CP002656">
    <property type="protein sequence ID" value="AEB95020.1"/>
    <property type="molecule type" value="Genomic_DNA"/>
</dbReference>
<dbReference type="Pfam" id="PF01730">
    <property type="entry name" value="UreF"/>
    <property type="match status" value="1"/>
</dbReference>
<dbReference type="GO" id="GO:0016151">
    <property type="term" value="F:nickel cation binding"/>
    <property type="evidence" value="ECO:0007669"/>
    <property type="project" value="InterPro"/>
</dbReference>
<dbReference type="OrthoDB" id="1740at2157"/>
<dbReference type="InterPro" id="IPR038277">
    <property type="entry name" value="UreF_sf"/>
</dbReference>
<sequence>MTSVIKTYYHEVILRGDAVAVKMAFDDPTATDELVYASKLTKELKSSSVYLGRSLANLDLCENEYLKEVKEGRRLGTYPVVLAQTCKCLNIDKYTCSKGLAYSEVSQLILSAVRLGAMDFKTGQRLLLGLEFEDHDDFEPSFPLIDILSKAHERREVRVFES</sequence>
<dbReference type="InterPro" id="IPR002639">
    <property type="entry name" value="UreF"/>
</dbReference>
<organism evidence="1 2">
    <name type="scientific">Metallosphaera cuprina (strain Ar-4)</name>
    <dbReference type="NCBI Taxonomy" id="1006006"/>
    <lineage>
        <taxon>Archaea</taxon>
        <taxon>Thermoproteota</taxon>
        <taxon>Thermoprotei</taxon>
        <taxon>Sulfolobales</taxon>
        <taxon>Sulfolobaceae</taxon>
        <taxon>Metallosphaera</taxon>
    </lineage>
</organism>
<protein>
    <submittedName>
        <fullName evidence="1">Urease accessory protein UreF</fullName>
    </submittedName>
</protein>
<gene>
    <name evidence="1" type="ordered locus">Mcup_0915</name>
</gene>
<keyword evidence="2" id="KW-1185">Reference proteome</keyword>